<dbReference type="SUPFAM" id="SSF47757">
    <property type="entry name" value="Chemotaxis receptor methyltransferase CheR, N-terminal domain"/>
    <property type="match status" value="1"/>
</dbReference>
<dbReference type="RefSeq" id="WP_221427750.1">
    <property type="nucleotide sequence ID" value="NZ_CP081296.1"/>
</dbReference>
<keyword evidence="5" id="KW-0949">S-adenosyl-L-methionine</keyword>
<dbReference type="PANTHER" id="PTHR24422">
    <property type="entry name" value="CHEMOTAXIS PROTEIN METHYLTRANSFERASE"/>
    <property type="match status" value="1"/>
</dbReference>
<name>A0ABX8ZWR7_9SPHN</name>
<evidence type="ECO:0000256" key="3">
    <source>
        <dbReference type="ARBA" id="ARBA00022603"/>
    </source>
</evidence>
<dbReference type="SMART" id="SM00138">
    <property type="entry name" value="MeTrc"/>
    <property type="match status" value="1"/>
</dbReference>
<evidence type="ECO:0000256" key="1">
    <source>
        <dbReference type="ARBA" id="ARBA00001541"/>
    </source>
</evidence>
<dbReference type="InterPro" id="IPR000780">
    <property type="entry name" value="CheR_MeTrfase"/>
</dbReference>
<keyword evidence="3" id="KW-0489">Methyltransferase</keyword>
<dbReference type="PANTHER" id="PTHR24422:SF21">
    <property type="entry name" value="CHEMOTAXIS PROTEIN METHYLTRANSFERASE 1"/>
    <property type="match status" value="1"/>
</dbReference>
<dbReference type="PROSITE" id="PS50123">
    <property type="entry name" value="CHER"/>
    <property type="match status" value="1"/>
</dbReference>
<evidence type="ECO:0000259" key="6">
    <source>
        <dbReference type="PROSITE" id="PS50123"/>
    </source>
</evidence>
<reference evidence="7 8" key="1">
    <citation type="submission" date="2021-08" db="EMBL/GenBank/DDBJ databases">
        <title>Comparative Genomics Analysis of the Genus Qipengyuania Reveals Extensive Genetic Diversity and Metabolic Versatility, Including the Description of Fifteen Novel Species.</title>
        <authorList>
            <person name="Liu Y."/>
        </authorList>
    </citation>
    <scope>NUCLEOTIDE SEQUENCE [LARGE SCALE GENOMIC DNA]</scope>
    <source>
        <strain evidence="7 8">1NDW3</strain>
    </source>
</reference>
<dbReference type="CDD" id="cd02440">
    <property type="entry name" value="AdoMet_MTases"/>
    <property type="match status" value="1"/>
</dbReference>
<dbReference type="EC" id="2.1.1.80" evidence="2"/>
<dbReference type="Proteomes" id="UP000824300">
    <property type="component" value="Chromosome"/>
</dbReference>
<protein>
    <recommendedName>
        <fullName evidence="2">protein-glutamate O-methyltransferase</fullName>
        <ecNumber evidence="2">2.1.1.80</ecNumber>
    </recommendedName>
</protein>
<evidence type="ECO:0000256" key="5">
    <source>
        <dbReference type="ARBA" id="ARBA00022691"/>
    </source>
</evidence>
<dbReference type="Gene3D" id="3.40.50.150">
    <property type="entry name" value="Vaccinia Virus protein VP39"/>
    <property type="match status" value="1"/>
</dbReference>
<feature type="domain" description="CheR-type methyltransferase" evidence="6">
    <location>
        <begin position="1"/>
        <end position="259"/>
    </location>
</feature>
<evidence type="ECO:0000313" key="8">
    <source>
        <dbReference type="Proteomes" id="UP000824300"/>
    </source>
</evidence>
<proteinExistence type="predicted"/>
<dbReference type="EMBL" id="CP081296">
    <property type="protein sequence ID" value="QZD92047.1"/>
    <property type="molecule type" value="Genomic_DNA"/>
</dbReference>
<dbReference type="SUPFAM" id="SSF53335">
    <property type="entry name" value="S-adenosyl-L-methionine-dependent methyltransferases"/>
    <property type="match status" value="1"/>
</dbReference>
<keyword evidence="8" id="KW-1185">Reference proteome</keyword>
<dbReference type="InterPro" id="IPR029063">
    <property type="entry name" value="SAM-dependent_MTases_sf"/>
</dbReference>
<evidence type="ECO:0000256" key="2">
    <source>
        <dbReference type="ARBA" id="ARBA00012534"/>
    </source>
</evidence>
<dbReference type="InterPro" id="IPR050903">
    <property type="entry name" value="Bact_Chemotaxis_MeTrfase"/>
</dbReference>
<dbReference type="InterPro" id="IPR022642">
    <property type="entry name" value="CheR_C"/>
</dbReference>
<dbReference type="InterPro" id="IPR036804">
    <property type="entry name" value="CheR_N_sf"/>
</dbReference>
<keyword evidence="4" id="KW-0808">Transferase</keyword>
<dbReference type="Gene3D" id="1.10.155.10">
    <property type="entry name" value="Chemotaxis receptor methyltransferase CheR, N-terminal domain"/>
    <property type="match status" value="1"/>
</dbReference>
<comment type="catalytic activity">
    <reaction evidence="1">
        <text>L-glutamyl-[protein] + S-adenosyl-L-methionine = [protein]-L-glutamate 5-O-methyl ester + S-adenosyl-L-homocysteine</text>
        <dbReference type="Rhea" id="RHEA:24452"/>
        <dbReference type="Rhea" id="RHEA-COMP:10208"/>
        <dbReference type="Rhea" id="RHEA-COMP:10311"/>
        <dbReference type="ChEBI" id="CHEBI:29973"/>
        <dbReference type="ChEBI" id="CHEBI:57856"/>
        <dbReference type="ChEBI" id="CHEBI:59789"/>
        <dbReference type="ChEBI" id="CHEBI:82795"/>
        <dbReference type="EC" id="2.1.1.80"/>
    </reaction>
</comment>
<accession>A0ABX8ZWR7</accession>
<sequence length="288" mass="31947">MALEDASHQIIADLLESRTGQSLGESRRWRISSALSGLFREFGIDNVDQLACLLERPGEHRLATRVVEALLNNETYFFRDHAYFATLANTVLPELQRKRADKKKITIWSAGCSTGQEVLSLAMTFAEQPGRWQDWTIEILGTDVSGKAVEQARSGVYSQFEIQRGISVAQMLNFFTETPKGWKVVERVQKMTRFEQQNILDFPPTPGKFDLVLCRNVLLYFDPDTRRQAFERLASATASDGMLMLGAGETVVGQTDRFEPASCGSAMYVHKAANSVASALGGAVSKVA</sequence>
<dbReference type="PRINTS" id="PR00996">
    <property type="entry name" value="CHERMTFRASE"/>
</dbReference>
<evidence type="ECO:0000256" key="4">
    <source>
        <dbReference type="ARBA" id="ARBA00022679"/>
    </source>
</evidence>
<organism evidence="7 8">
    <name type="scientific">Qipengyuania xiapuensis</name>
    <dbReference type="NCBI Taxonomy" id="2867236"/>
    <lineage>
        <taxon>Bacteria</taxon>
        <taxon>Pseudomonadati</taxon>
        <taxon>Pseudomonadota</taxon>
        <taxon>Alphaproteobacteria</taxon>
        <taxon>Sphingomonadales</taxon>
        <taxon>Erythrobacteraceae</taxon>
        <taxon>Qipengyuania</taxon>
    </lineage>
</organism>
<evidence type="ECO:0000313" key="7">
    <source>
        <dbReference type="EMBL" id="QZD92047.1"/>
    </source>
</evidence>
<dbReference type="Pfam" id="PF01739">
    <property type="entry name" value="CheR"/>
    <property type="match status" value="1"/>
</dbReference>
<gene>
    <name evidence="7" type="ORF">K3162_10895</name>
</gene>